<protein>
    <submittedName>
        <fullName evidence="1">Uncharacterized protein</fullName>
    </submittedName>
</protein>
<comment type="caution">
    <text evidence="1">The sequence shown here is derived from an EMBL/GenBank/DDBJ whole genome shotgun (WGS) entry which is preliminary data.</text>
</comment>
<evidence type="ECO:0000313" key="1">
    <source>
        <dbReference type="EMBL" id="KKK68236.1"/>
    </source>
</evidence>
<gene>
    <name evidence="1" type="ORF">LCGC14_2946100</name>
</gene>
<dbReference type="EMBL" id="LAZR01059233">
    <property type="protein sequence ID" value="KKK68236.1"/>
    <property type="molecule type" value="Genomic_DNA"/>
</dbReference>
<proteinExistence type="predicted"/>
<reference evidence="1" key="1">
    <citation type="journal article" date="2015" name="Nature">
        <title>Complex archaea that bridge the gap between prokaryotes and eukaryotes.</title>
        <authorList>
            <person name="Spang A."/>
            <person name="Saw J.H."/>
            <person name="Jorgensen S.L."/>
            <person name="Zaremba-Niedzwiedzka K."/>
            <person name="Martijn J."/>
            <person name="Lind A.E."/>
            <person name="van Eijk R."/>
            <person name="Schleper C."/>
            <person name="Guy L."/>
            <person name="Ettema T.J."/>
        </authorList>
    </citation>
    <scope>NUCLEOTIDE SEQUENCE</scope>
</reference>
<accession>A0A0F9A7T2</accession>
<dbReference type="AlphaFoldDB" id="A0A0F9A7T2"/>
<sequence>MAKKRKGKKKKLNKKVAVIGMIVLMGLLVGAVVVIRGRKEDPLKLVSEAETALTEIEGQLAQYRKILVTSGGESEEAELMLEAGNAAYKDAGRLFGGAIGATDDDQLKIDIFFKLVDYHAENNAFHEGEWPKVYGCWNAILNIDPKNIKAMKAQLENLYQIADYGNDNSWTVIEANASDLLDIMKEKLGEAYEMFLSLLVNNEIVEAYKMFLNQLPAIYMSNQHTRPQSLIILDNNIENIDQLINLENHDEMASFYKLMNTEMIIYNISPIQDKLLLMNFLNKNESYRKIIDNTYNADISFFRKYDININRLT</sequence>
<organism evidence="1">
    <name type="scientific">marine sediment metagenome</name>
    <dbReference type="NCBI Taxonomy" id="412755"/>
    <lineage>
        <taxon>unclassified sequences</taxon>
        <taxon>metagenomes</taxon>
        <taxon>ecological metagenomes</taxon>
    </lineage>
</organism>
<name>A0A0F9A7T2_9ZZZZ</name>